<organism evidence="8 9">
    <name type="scientific">[Propionibacterium] namnetense SK182B-JCVI</name>
    <dbReference type="NCBI Taxonomy" id="1051006"/>
    <lineage>
        <taxon>Bacteria</taxon>
        <taxon>Bacillati</taxon>
        <taxon>Actinomycetota</taxon>
        <taxon>Actinomycetes</taxon>
        <taxon>Propionibacteriales</taxon>
        <taxon>Propionibacteriaceae</taxon>
        <taxon>Cutibacterium</taxon>
    </lineage>
</organism>
<name>F9NXX0_9ACTN</name>
<feature type="domain" description="Alcohol dehydrogenase-like C-terminal" evidence="6">
    <location>
        <begin position="181"/>
        <end position="309"/>
    </location>
</feature>
<comment type="caution">
    <text evidence="8">The sequence shown here is derived from an EMBL/GenBank/DDBJ whole genome shotgun (WGS) entry which is preliminary data.</text>
</comment>
<dbReference type="GO" id="GO:0016491">
    <property type="term" value="F:oxidoreductase activity"/>
    <property type="evidence" value="ECO:0007669"/>
    <property type="project" value="UniProtKB-KW"/>
</dbReference>
<keyword evidence="4" id="KW-0560">Oxidoreductase</keyword>
<gene>
    <name evidence="8" type="ORF">HMPREF1162_1470</name>
</gene>
<evidence type="ECO:0000313" key="9">
    <source>
        <dbReference type="Proteomes" id="UP000007832"/>
    </source>
</evidence>
<evidence type="ECO:0000313" key="8">
    <source>
        <dbReference type="EMBL" id="EGR94480.1"/>
    </source>
</evidence>
<comment type="similarity">
    <text evidence="5">Belongs to the zinc-containing alcohol dehydrogenase family.</text>
</comment>
<dbReference type="PATRIC" id="fig|1051006.4.peg.2036"/>
<proteinExistence type="inferred from homology"/>
<keyword evidence="3 5" id="KW-0862">Zinc</keyword>
<evidence type="ECO:0000259" key="7">
    <source>
        <dbReference type="Pfam" id="PF08240"/>
    </source>
</evidence>
<dbReference type="GO" id="GO:0008270">
    <property type="term" value="F:zinc ion binding"/>
    <property type="evidence" value="ECO:0007669"/>
    <property type="project" value="InterPro"/>
</dbReference>
<accession>F9NXX0</accession>
<sequence length="354" mass="37991">MQMDALMDAAVMHGPGDVRFERVPMPACPEGGFVLKVEAVGLCGSDVRNLSTDSRKGDYPFIYGHEVVGCVHEVAPGVDGVVMGERLYIYPEAHCLRCENCRSGRSNQCTDVDSYLKRPGGFAQYISYTATRLERGAMYRIPTSVDPIRASLAEPLSSTYACVENINVCLGDTVAILGAGPIGVNLAILSKMRGASKVIVADVNGDRLDRLGPFGVDEVVDGSMCDVVDTIMLLTHSRGVDKAISANPSTASQQQILEITRAGGTAVFFGGVPRGSTAELDTNLIHYKSLWVYGHYGATSIQVQRAFELALDPKYPAESIVSHVLPLARINEAIELTRSGEALKVVLKPALKEG</sequence>
<dbReference type="eggNOG" id="COG1063">
    <property type="taxonomic scope" value="Bacteria"/>
</dbReference>
<dbReference type="EMBL" id="AFUN01000047">
    <property type="protein sequence ID" value="EGR94480.1"/>
    <property type="molecule type" value="Genomic_DNA"/>
</dbReference>
<dbReference type="PROSITE" id="PS00059">
    <property type="entry name" value="ADH_ZINC"/>
    <property type="match status" value="1"/>
</dbReference>
<dbReference type="InterPro" id="IPR011032">
    <property type="entry name" value="GroES-like_sf"/>
</dbReference>
<reference evidence="8 9" key="1">
    <citation type="submission" date="2011-07" db="EMBL/GenBank/DDBJ databases">
        <title>Genome Sequence of Propionibacterium acnes SK182B-JCVI.</title>
        <authorList>
            <person name="Durkin A.S."/>
            <person name="Madupu R."/>
            <person name="Hostetler J."/>
            <person name="Radune D."/>
            <person name="Torralba M."/>
            <person name="Methe B."/>
            <person name="Sutton G."/>
            <person name="Strausberg R.L."/>
            <person name="Nelson K.E."/>
        </authorList>
    </citation>
    <scope>NUCLEOTIDE SEQUENCE [LARGE SCALE GENOMIC DNA]</scope>
    <source>
        <strain evidence="8 9">SK182B-JCVI</strain>
    </source>
</reference>
<comment type="cofactor">
    <cofactor evidence="1 5">
        <name>Zn(2+)</name>
        <dbReference type="ChEBI" id="CHEBI:29105"/>
    </cofactor>
</comment>
<dbReference type="PANTHER" id="PTHR43401">
    <property type="entry name" value="L-THREONINE 3-DEHYDROGENASE"/>
    <property type="match status" value="1"/>
</dbReference>
<dbReference type="Pfam" id="PF08240">
    <property type="entry name" value="ADH_N"/>
    <property type="match status" value="1"/>
</dbReference>
<feature type="domain" description="Alcohol dehydrogenase-like N-terminal" evidence="7">
    <location>
        <begin position="32"/>
        <end position="131"/>
    </location>
</feature>
<evidence type="ECO:0000256" key="4">
    <source>
        <dbReference type="ARBA" id="ARBA00023002"/>
    </source>
</evidence>
<evidence type="ECO:0000256" key="5">
    <source>
        <dbReference type="RuleBase" id="RU361277"/>
    </source>
</evidence>
<evidence type="ECO:0000256" key="1">
    <source>
        <dbReference type="ARBA" id="ARBA00001947"/>
    </source>
</evidence>
<dbReference type="InterPro" id="IPR002328">
    <property type="entry name" value="ADH_Zn_CS"/>
</dbReference>
<evidence type="ECO:0000259" key="6">
    <source>
        <dbReference type="Pfam" id="PF00107"/>
    </source>
</evidence>
<dbReference type="AlphaFoldDB" id="F9NXX0"/>
<dbReference type="Pfam" id="PF00107">
    <property type="entry name" value="ADH_zinc_N"/>
    <property type="match status" value="1"/>
</dbReference>
<dbReference type="InterPro" id="IPR050129">
    <property type="entry name" value="Zn_alcohol_dh"/>
</dbReference>
<keyword evidence="2 5" id="KW-0479">Metal-binding</keyword>
<protein>
    <submittedName>
        <fullName evidence="8">GroES-like protein</fullName>
    </submittedName>
</protein>
<dbReference type="SUPFAM" id="SSF51735">
    <property type="entry name" value="NAD(P)-binding Rossmann-fold domains"/>
    <property type="match status" value="1"/>
</dbReference>
<dbReference type="Proteomes" id="UP000007832">
    <property type="component" value="Unassembled WGS sequence"/>
</dbReference>
<dbReference type="InterPro" id="IPR036291">
    <property type="entry name" value="NAD(P)-bd_dom_sf"/>
</dbReference>
<dbReference type="Gene3D" id="3.90.180.10">
    <property type="entry name" value="Medium-chain alcohol dehydrogenases, catalytic domain"/>
    <property type="match status" value="1"/>
</dbReference>
<dbReference type="SUPFAM" id="SSF50129">
    <property type="entry name" value="GroES-like"/>
    <property type="match status" value="1"/>
</dbReference>
<dbReference type="Gene3D" id="3.40.50.720">
    <property type="entry name" value="NAD(P)-binding Rossmann-like Domain"/>
    <property type="match status" value="1"/>
</dbReference>
<evidence type="ECO:0000256" key="3">
    <source>
        <dbReference type="ARBA" id="ARBA00022833"/>
    </source>
</evidence>
<dbReference type="PANTHER" id="PTHR43401:SF2">
    <property type="entry name" value="L-THREONINE 3-DEHYDROGENASE"/>
    <property type="match status" value="1"/>
</dbReference>
<dbReference type="InterPro" id="IPR013154">
    <property type="entry name" value="ADH-like_N"/>
</dbReference>
<dbReference type="InterPro" id="IPR013149">
    <property type="entry name" value="ADH-like_C"/>
</dbReference>
<evidence type="ECO:0000256" key="2">
    <source>
        <dbReference type="ARBA" id="ARBA00022723"/>
    </source>
</evidence>